<reference evidence="4 5" key="1">
    <citation type="submission" date="2019-03" db="EMBL/GenBank/DDBJ databases">
        <title>Rhodosporidium diobovatum UCD-FST 08-225 genome sequencing, assembly, and annotation.</title>
        <authorList>
            <person name="Fakankun I.U."/>
            <person name="Fristensky B."/>
            <person name="Levin D.B."/>
        </authorList>
    </citation>
    <scope>NUCLEOTIDE SEQUENCE [LARGE SCALE GENOMIC DNA]</scope>
    <source>
        <strain evidence="4 5">UCD-FST 08-225</strain>
    </source>
</reference>
<dbReference type="AlphaFoldDB" id="A0A5C5G4Q0"/>
<keyword evidence="1" id="KW-0862">Zinc</keyword>
<dbReference type="Gene3D" id="3.30.160.60">
    <property type="entry name" value="Classic Zinc Finger"/>
    <property type="match status" value="1"/>
</dbReference>
<accession>A0A5C5G4Q0</accession>
<dbReference type="GO" id="GO:0008270">
    <property type="term" value="F:zinc ion binding"/>
    <property type="evidence" value="ECO:0007669"/>
    <property type="project" value="UniProtKB-KW"/>
</dbReference>
<keyword evidence="5" id="KW-1185">Reference proteome</keyword>
<dbReference type="EMBL" id="SOZI01000005">
    <property type="protein sequence ID" value="TNY24088.1"/>
    <property type="molecule type" value="Genomic_DNA"/>
</dbReference>
<evidence type="ECO:0000256" key="1">
    <source>
        <dbReference type="PROSITE-ProRule" id="PRU00042"/>
    </source>
</evidence>
<proteinExistence type="predicted"/>
<feature type="compositionally biased region" description="Polar residues" evidence="2">
    <location>
        <begin position="204"/>
        <end position="218"/>
    </location>
</feature>
<gene>
    <name evidence="4" type="ORF">DMC30DRAFT_387981</name>
</gene>
<evidence type="ECO:0000313" key="5">
    <source>
        <dbReference type="Proteomes" id="UP000311382"/>
    </source>
</evidence>
<feature type="region of interest" description="Disordered" evidence="2">
    <location>
        <begin position="25"/>
        <end position="107"/>
    </location>
</feature>
<protein>
    <recommendedName>
        <fullName evidence="3">C2H2-type domain-containing protein</fullName>
    </recommendedName>
</protein>
<comment type="caution">
    <text evidence="4">The sequence shown here is derived from an EMBL/GenBank/DDBJ whole genome shotgun (WGS) entry which is preliminary data.</text>
</comment>
<dbReference type="InterPro" id="IPR013087">
    <property type="entry name" value="Znf_C2H2_type"/>
</dbReference>
<evidence type="ECO:0000259" key="3">
    <source>
        <dbReference type="PROSITE" id="PS50157"/>
    </source>
</evidence>
<dbReference type="OrthoDB" id="4748970at2759"/>
<evidence type="ECO:0000313" key="4">
    <source>
        <dbReference type="EMBL" id="TNY24088.1"/>
    </source>
</evidence>
<evidence type="ECO:0000256" key="2">
    <source>
        <dbReference type="SAM" id="MobiDB-lite"/>
    </source>
</evidence>
<dbReference type="SUPFAM" id="SSF57667">
    <property type="entry name" value="beta-beta-alpha zinc fingers"/>
    <property type="match status" value="1"/>
</dbReference>
<dbReference type="InterPro" id="IPR036236">
    <property type="entry name" value="Znf_C2H2_sf"/>
</dbReference>
<feature type="compositionally biased region" description="Basic and acidic residues" evidence="2">
    <location>
        <begin position="250"/>
        <end position="260"/>
    </location>
</feature>
<dbReference type="Proteomes" id="UP000311382">
    <property type="component" value="Unassembled WGS sequence"/>
</dbReference>
<feature type="domain" description="C2H2-type" evidence="3">
    <location>
        <begin position="181"/>
        <end position="210"/>
    </location>
</feature>
<feature type="compositionally biased region" description="Acidic residues" evidence="2">
    <location>
        <begin position="71"/>
        <end position="90"/>
    </location>
</feature>
<feature type="region of interest" description="Disordered" evidence="2">
    <location>
        <begin position="192"/>
        <end position="260"/>
    </location>
</feature>
<keyword evidence="1" id="KW-0863">Zinc-finger</keyword>
<name>A0A5C5G4Q0_9BASI</name>
<keyword evidence="1" id="KW-0479">Metal-binding</keyword>
<sequence length="260" mass="28881">MPDAQTDSILHRLSLTMTQTKVQIRPTAAPAIKRDLRTGQGALAAAPVKLVETDSDRDTDETASTSTPSSSDDDDDQSEDEDEEDEDEEGALAIDPRTRTYRSLPPGWTMRDLAQHQVDELRAFQQWRKANGVITKIPKLYCAVCLFDTGNNFKHFVPPENTAVNTLVNHLVGVHLQLRPYKCETCGHGFSKPEHLKRHKKSKTPCSKKTVSQLNKGFSTVGPEHTSAQGKGDKGKKRKERDGNSAGVRSYERASKKARE</sequence>
<organism evidence="4 5">
    <name type="scientific">Rhodotorula diobovata</name>
    <dbReference type="NCBI Taxonomy" id="5288"/>
    <lineage>
        <taxon>Eukaryota</taxon>
        <taxon>Fungi</taxon>
        <taxon>Dikarya</taxon>
        <taxon>Basidiomycota</taxon>
        <taxon>Pucciniomycotina</taxon>
        <taxon>Microbotryomycetes</taxon>
        <taxon>Sporidiobolales</taxon>
        <taxon>Sporidiobolaceae</taxon>
        <taxon>Rhodotorula</taxon>
    </lineage>
</organism>
<dbReference type="PROSITE" id="PS50157">
    <property type="entry name" value="ZINC_FINGER_C2H2_2"/>
    <property type="match status" value="1"/>
</dbReference>